<reference evidence="2 3" key="2">
    <citation type="submission" date="2018-11" db="EMBL/GenBank/DDBJ databases">
        <authorList>
            <consortium name="Pathogen Informatics"/>
        </authorList>
    </citation>
    <scope>NUCLEOTIDE SEQUENCE [LARGE SCALE GENOMIC DNA]</scope>
</reference>
<accession>A0A0M3JQ90</accession>
<dbReference type="OrthoDB" id="440202at2759"/>
<dbReference type="Gene3D" id="6.10.140.250">
    <property type="match status" value="1"/>
</dbReference>
<evidence type="ECO:0000256" key="1">
    <source>
        <dbReference type="SAM" id="MobiDB-lite"/>
    </source>
</evidence>
<feature type="compositionally biased region" description="Basic and acidic residues" evidence="1">
    <location>
        <begin position="50"/>
        <end position="61"/>
    </location>
</feature>
<organism evidence="4">
    <name type="scientific">Anisakis simplex</name>
    <name type="common">Herring worm</name>
    <dbReference type="NCBI Taxonomy" id="6269"/>
    <lineage>
        <taxon>Eukaryota</taxon>
        <taxon>Metazoa</taxon>
        <taxon>Ecdysozoa</taxon>
        <taxon>Nematoda</taxon>
        <taxon>Chromadorea</taxon>
        <taxon>Rhabditida</taxon>
        <taxon>Spirurina</taxon>
        <taxon>Ascaridomorpha</taxon>
        <taxon>Ascaridoidea</taxon>
        <taxon>Anisakidae</taxon>
        <taxon>Anisakis</taxon>
        <taxon>Anisakis simplex complex</taxon>
    </lineage>
</organism>
<dbReference type="Proteomes" id="UP000267096">
    <property type="component" value="Unassembled WGS sequence"/>
</dbReference>
<proteinExistence type="predicted"/>
<name>A0A0M3JQ90_ANISI</name>
<dbReference type="AlphaFoldDB" id="A0A0M3JQ90"/>
<sequence>MKEAFASQDVARLQKLAETMDQEVFLHHLHRCIDSGLWIPNPNDAEENVNSEHDQAVESAD</sequence>
<keyword evidence="3" id="KW-1185">Reference proteome</keyword>
<evidence type="ECO:0000313" key="4">
    <source>
        <dbReference type="WBParaSite" id="ASIM_0000984101-mRNA-1"/>
    </source>
</evidence>
<dbReference type="WBParaSite" id="ASIM_0000984101-mRNA-1">
    <property type="protein sequence ID" value="ASIM_0000984101-mRNA-1"/>
    <property type="gene ID" value="ASIM_0000984101"/>
</dbReference>
<reference evidence="4" key="1">
    <citation type="submission" date="2017-02" db="UniProtKB">
        <authorList>
            <consortium name="WormBaseParasite"/>
        </authorList>
    </citation>
    <scope>IDENTIFICATION</scope>
</reference>
<evidence type="ECO:0000313" key="3">
    <source>
        <dbReference type="Proteomes" id="UP000267096"/>
    </source>
</evidence>
<evidence type="ECO:0000313" key="2">
    <source>
        <dbReference type="EMBL" id="VDK40485.1"/>
    </source>
</evidence>
<dbReference type="EMBL" id="UYRR01029769">
    <property type="protein sequence ID" value="VDK40485.1"/>
    <property type="molecule type" value="Genomic_DNA"/>
</dbReference>
<feature type="region of interest" description="Disordered" evidence="1">
    <location>
        <begin position="41"/>
        <end position="61"/>
    </location>
</feature>
<gene>
    <name evidence="2" type="ORF">ASIM_LOCUS9571</name>
</gene>
<protein>
    <submittedName>
        <fullName evidence="4">CDC37_C domain-containing protein</fullName>
    </submittedName>
</protein>
<dbReference type="SUPFAM" id="SSF101391">
    <property type="entry name" value="Hsp90 co-chaperone CDC37"/>
    <property type="match status" value="1"/>
</dbReference>